<dbReference type="VEuPathDB" id="MicrosporidiaDB:THOM_0826"/>
<dbReference type="EMBL" id="JH993860">
    <property type="protein sequence ID" value="ELQ76215.1"/>
    <property type="molecule type" value="Genomic_DNA"/>
</dbReference>
<dbReference type="InterPro" id="IPR009040">
    <property type="entry name" value="Ferritin-like_diiron"/>
</dbReference>
<keyword evidence="6 8" id="KW-0560">Oxidoreductase</keyword>
<feature type="binding site" evidence="5">
    <location>
        <position position="79"/>
    </location>
    <ligand>
        <name>Fe cation</name>
        <dbReference type="ChEBI" id="CHEBI:24875"/>
        <label>1</label>
    </ligand>
</feature>
<dbReference type="PANTHER" id="PTHR11431:SF75">
    <property type="entry name" value="FERRITIN"/>
    <property type="match status" value="1"/>
</dbReference>
<dbReference type="OMA" id="CEDKGFE"/>
<dbReference type="Gene3D" id="1.20.1260.10">
    <property type="match status" value="1"/>
</dbReference>
<evidence type="ECO:0000256" key="6">
    <source>
        <dbReference type="RuleBase" id="RU361145"/>
    </source>
</evidence>
<dbReference type="STRING" id="72359.L7JY44"/>
<name>L7JY44_TRAHO</name>
<proteinExistence type="inferred from homology"/>
<dbReference type="InterPro" id="IPR001519">
    <property type="entry name" value="Ferritin"/>
</dbReference>
<feature type="binding site" evidence="5">
    <location>
        <position position="120"/>
    </location>
    <ligand>
        <name>Fe cation</name>
        <dbReference type="ChEBI" id="CHEBI:24875"/>
        <label>1</label>
    </ligand>
</feature>
<evidence type="ECO:0000313" key="9">
    <source>
        <dbReference type="Proteomes" id="UP000011185"/>
    </source>
</evidence>
<keyword evidence="2 6" id="KW-0409">Iron storage</keyword>
<keyword evidence="4 5" id="KW-0408">Iron</keyword>
<dbReference type="GO" id="GO:0008199">
    <property type="term" value="F:ferric iron binding"/>
    <property type="evidence" value="ECO:0007669"/>
    <property type="project" value="InterPro"/>
</dbReference>
<feature type="binding site" evidence="5">
    <location>
        <position position="41"/>
    </location>
    <ligand>
        <name>Fe cation</name>
        <dbReference type="ChEBI" id="CHEBI:24875"/>
        <label>1</label>
    </ligand>
</feature>
<protein>
    <recommendedName>
        <fullName evidence="6">Ferritin</fullName>
        <ecNumber evidence="6">1.16.3.1</ecNumber>
    </recommendedName>
</protein>
<evidence type="ECO:0000256" key="4">
    <source>
        <dbReference type="ARBA" id="ARBA00023004"/>
    </source>
</evidence>
<dbReference type="AlphaFoldDB" id="L7JY44"/>
<evidence type="ECO:0000256" key="5">
    <source>
        <dbReference type="PIRSR" id="PIRSR601519-1"/>
    </source>
</evidence>
<dbReference type="GO" id="GO:0004322">
    <property type="term" value="F:ferroxidase activity"/>
    <property type="evidence" value="ECO:0007669"/>
    <property type="project" value="UniProtKB-EC"/>
</dbReference>
<dbReference type="PANTHER" id="PTHR11431">
    <property type="entry name" value="FERRITIN"/>
    <property type="match status" value="1"/>
</dbReference>
<dbReference type="GO" id="GO:0005737">
    <property type="term" value="C:cytoplasm"/>
    <property type="evidence" value="ECO:0007669"/>
    <property type="project" value="TreeGrafter"/>
</dbReference>
<dbReference type="Pfam" id="PF00210">
    <property type="entry name" value="Ferritin"/>
    <property type="match status" value="1"/>
</dbReference>
<dbReference type="GO" id="GO:0006826">
    <property type="term" value="P:iron ion transport"/>
    <property type="evidence" value="ECO:0007669"/>
    <property type="project" value="InterPro"/>
</dbReference>
<dbReference type="Proteomes" id="UP000011185">
    <property type="component" value="Unassembled WGS sequence"/>
</dbReference>
<dbReference type="HOGENOM" id="CLU_065681_4_2_1"/>
<organism evidence="8 9">
    <name type="scientific">Trachipleistophora hominis</name>
    <name type="common">Microsporidian parasite</name>
    <dbReference type="NCBI Taxonomy" id="72359"/>
    <lineage>
        <taxon>Eukaryota</taxon>
        <taxon>Fungi</taxon>
        <taxon>Fungi incertae sedis</taxon>
        <taxon>Microsporidia</taxon>
        <taxon>Pleistophoridae</taxon>
        <taxon>Trachipleistophora</taxon>
    </lineage>
</organism>
<sequence>MLFYDHFCAFKRTKYSNFAMEEKKKWSDEVEELLSEQLRIENFAFYFYQSAYQYCNSREMALPSIANFFYKQYNEELTHAKGIIDYMNQTGLRPKFKELSLERTNYKSLVEVFELSLKYEEESYKHILQTYKAADKHHDYALCQFMDDYVAEQVKSIKEFSDYLQNAKRCAEGFATFNLDAEFKSLTKKY</sequence>
<evidence type="ECO:0000259" key="7">
    <source>
        <dbReference type="PROSITE" id="PS50905"/>
    </source>
</evidence>
<evidence type="ECO:0000256" key="2">
    <source>
        <dbReference type="ARBA" id="ARBA00022434"/>
    </source>
</evidence>
<dbReference type="InterPro" id="IPR009078">
    <property type="entry name" value="Ferritin-like_SF"/>
</dbReference>
<dbReference type="GO" id="GO:0006879">
    <property type="term" value="P:intracellular iron ion homeostasis"/>
    <property type="evidence" value="ECO:0007669"/>
    <property type="project" value="UniProtKB-KW"/>
</dbReference>
<evidence type="ECO:0000256" key="1">
    <source>
        <dbReference type="ARBA" id="ARBA00007513"/>
    </source>
</evidence>
<keyword evidence="3 5" id="KW-0479">Metal-binding</keyword>
<dbReference type="OrthoDB" id="186462at2759"/>
<feature type="binding site" evidence="5">
    <location>
        <position position="153"/>
    </location>
    <ligand>
        <name>Fe cation</name>
        <dbReference type="ChEBI" id="CHEBI:24875"/>
        <label>1</label>
    </ligand>
</feature>
<evidence type="ECO:0000256" key="3">
    <source>
        <dbReference type="ARBA" id="ARBA00022723"/>
    </source>
</evidence>
<keyword evidence="9" id="KW-1185">Reference proteome</keyword>
<dbReference type="InterPro" id="IPR008331">
    <property type="entry name" value="Ferritin_DPS_dom"/>
</dbReference>
<dbReference type="GO" id="GO:0008198">
    <property type="term" value="F:ferrous iron binding"/>
    <property type="evidence" value="ECO:0007669"/>
    <property type="project" value="TreeGrafter"/>
</dbReference>
<dbReference type="EC" id="1.16.3.1" evidence="6"/>
<feature type="domain" description="Ferritin-like diiron" evidence="7">
    <location>
        <begin position="24"/>
        <end position="171"/>
    </location>
</feature>
<comment type="catalytic activity">
    <reaction evidence="6">
        <text>4 Fe(2+) + O2 + 4 H(+) = 4 Fe(3+) + 2 H2O</text>
        <dbReference type="Rhea" id="RHEA:11148"/>
        <dbReference type="ChEBI" id="CHEBI:15377"/>
        <dbReference type="ChEBI" id="CHEBI:15378"/>
        <dbReference type="ChEBI" id="CHEBI:15379"/>
        <dbReference type="ChEBI" id="CHEBI:29033"/>
        <dbReference type="ChEBI" id="CHEBI:29034"/>
        <dbReference type="EC" id="1.16.3.1"/>
    </reaction>
</comment>
<gene>
    <name evidence="8" type="ORF">THOM_0826</name>
</gene>
<accession>L7JY44</accession>
<feature type="binding site" evidence="5">
    <location>
        <position position="76"/>
    </location>
    <ligand>
        <name>Fe cation</name>
        <dbReference type="ChEBI" id="CHEBI:24875"/>
        <label>1</label>
    </ligand>
</feature>
<dbReference type="InParanoid" id="L7JY44"/>
<comment type="function">
    <text evidence="6">Stores iron in a soluble, non-toxic, readily available form. Important for iron homeostasis. Iron is taken up in the ferrous form and deposited as ferric hydroxides after oxidation.</text>
</comment>
<comment type="similarity">
    <text evidence="1 6">Belongs to the ferritin family.</text>
</comment>
<dbReference type="InterPro" id="IPR012347">
    <property type="entry name" value="Ferritin-like"/>
</dbReference>
<evidence type="ECO:0000313" key="8">
    <source>
        <dbReference type="EMBL" id="ELQ76215.1"/>
    </source>
</evidence>
<dbReference type="PROSITE" id="PS50905">
    <property type="entry name" value="FERRITIN_LIKE"/>
    <property type="match status" value="1"/>
</dbReference>
<dbReference type="SUPFAM" id="SSF47240">
    <property type="entry name" value="Ferritin-like"/>
    <property type="match status" value="1"/>
</dbReference>
<reference evidence="8 9" key="1">
    <citation type="journal article" date="2012" name="PLoS Pathog.">
        <title>The genome of the obligate intracellular parasite Trachipleistophora hominis: new insights into microsporidian genome dynamics and reductive evolution.</title>
        <authorList>
            <person name="Heinz E."/>
            <person name="Williams T.A."/>
            <person name="Nakjang S."/>
            <person name="Noel C.J."/>
            <person name="Swan D.C."/>
            <person name="Goldberg A.V."/>
            <person name="Harris S.R."/>
            <person name="Weinmaier T."/>
            <person name="Markert S."/>
            <person name="Becher D."/>
            <person name="Bernhardt J."/>
            <person name="Dagan T."/>
            <person name="Hacker C."/>
            <person name="Lucocq J.M."/>
            <person name="Schweder T."/>
            <person name="Rattei T."/>
            <person name="Hall N."/>
            <person name="Hirt R.P."/>
            <person name="Embley T.M."/>
        </authorList>
    </citation>
    <scope>NUCLEOTIDE SEQUENCE [LARGE SCALE GENOMIC DNA]</scope>
</reference>